<keyword evidence="2" id="KW-0805">Transcription regulation</keyword>
<dbReference type="PRINTS" id="PR00039">
    <property type="entry name" value="HTHLYSR"/>
</dbReference>
<gene>
    <name evidence="6" type="ORF">FHS21_003310</name>
</gene>
<dbReference type="AlphaFoldDB" id="A0A839UAC5"/>
<evidence type="ECO:0000313" key="7">
    <source>
        <dbReference type="Proteomes" id="UP000554520"/>
    </source>
</evidence>
<dbReference type="RefSeq" id="WP_183662819.1">
    <property type="nucleotide sequence ID" value="NZ_JACHXN010000010.1"/>
</dbReference>
<dbReference type="InterPro" id="IPR036390">
    <property type="entry name" value="WH_DNA-bd_sf"/>
</dbReference>
<dbReference type="SUPFAM" id="SSF46785">
    <property type="entry name" value="Winged helix' DNA-binding domain"/>
    <property type="match status" value="1"/>
</dbReference>
<dbReference type="PANTHER" id="PTHR30427">
    <property type="entry name" value="TRANSCRIPTIONAL ACTIVATOR PROTEIN LYSR"/>
    <property type="match status" value="1"/>
</dbReference>
<keyword evidence="7" id="KW-1185">Reference proteome</keyword>
<dbReference type="SUPFAM" id="SSF53850">
    <property type="entry name" value="Periplasmic binding protein-like II"/>
    <property type="match status" value="1"/>
</dbReference>
<keyword evidence="4" id="KW-0804">Transcription</keyword>
<reference evidence="6 7" key="1">
    <citation type="submission" date="2020-08" db="EMBL/GenBank/DDBJ databases">
        <title>Genomic Encyclopedia of Type Strains, Phase III (KMG-III): the genomes of soil and plant-associated and newly described type strains.</title>
        <authorList>
            <person name="Whitman W."/>
        </authorList>
    </citation>
    <scope>NUCLEOTIDE SEQUENCE [LARGE SCALE GENOMIC DNA]</scope>
    <source>
        <strain evidence="6 7">CECT 7015</strain>
    </source>
</reference>
<evidence type="ECO:0000256" key="2">
    <source>
        <dbReference type="ARBA" id="ARBA00023015"/>
    </source>
</evidence>
<evidence type="ECO:0000259" key="5">
    <source>
        <dbReference type="PROSITE" id="PS50931"/>
    </source>
</evidence>
<dbReference type="PROSITE" id="PS50931">
    <property type="entry name" value="HTH_LYSR"/>
    <property type="match status" value="1"/>
</dbReference>
<dbReference type="Gene3D" id="1.10.10.10">
    <property type="entry name" value="Winged helix-like DNA-binding domain superfamily/Winged helix DNA-binding domain"/>
    <property type="match status" value="1"/>
</dbReference>
<evidence type="ECO:0000256" key="1">
    <source>
        <dbReference type="ARBA" id="ARBA00009437"/>
    </source>
</evidence>
<dbReference type="GO" id="GO:0043565">
    <property type="term" value="F:sequence-specific DNA binding"/>
    <property type="evidence" value="ECO:0007669"/>
    <property type="project" value="TreeGrafter"/>
</dbReference>
<dbReference type="InterPro" id="IPR000847">
    <property type="entry name" value="LysR_HTH_N"/>
</dbReference>
<comment type="caution">
    <text evidence="6">The sequence shown here is derived from an EMBL/GenBank/DDBJ whole genome shotgun (WGS) entry which is preliminary data.</text>
</comment>
<organism evidence="6 7">
    <name type="scientific">Phyllobacterium trifolii</name>
    <dbReference type="NCBI Taxonomy" id="300193"/>
    <lineage>
        <taxon>Bacteria</taxon>
        <taxon>Pseudomonadati</taxon>
        <taxon>Pseudomonadota</taxon>
        <taxon>Alphaproteobacteria</taxon>
        <taxon>Hyphomicrobiales</taxon>
        <taxon>Phyllobacteriaceae</taxon>
        <taxon>Phyllobacterium</taxon>
    </lineage>
</organism>
<keyword evidence="3 6" id="KW-0238">DNA-binding</keyword>
<evidence type="ECO:0000256" key="4">
    <source>
        <dbReference type="ARBA" id="ARBA00023163"/>
    </source>
</evidence>
<dbReference type="InterPro" id="IPR005119">
    <property type="entry name" value="LysR_subst-bd"/>
</dbReference>
<proteinExistence type="inferred from homology"/>
<feature type="domain" description="HTH lysR-type" evidence="5">
    <location>
        <begin position="2"/>
        <end position="59"/>
    </location>
</feature>
<protein>
    <submittedName>
        <fullName evidence="6">DNA-binding transcriptional LysR family regulator</fullName>
    </submittedName>
</protein>
<comment type="similarity">
    <text evidence="1">Belongs to the LysR transcriptional regulatory family.</text>
</comment>
<dbReference type="Gene3D" id="3.40.190.290">
    <property type="match status" value="1"/>
</dbReference>
<dbReference type="Pfam" id="PF03466">
    <property type="entry name" value="LysR_substrate"/>
    <property type="match status" value="1"/>
</dbReference>
<evidence type="ECO:0000256" key="3">
    <source>
        <dbReference type="ARBA" id="ARBA00023125"/>
    </source>
</evidence>
<dbReference type="Pfam" id="PF00126">
    <property type="entry name" value="HTH_1"/>
    <property type="match status" value="1"/>
</dbReference>
<evidence type="ECO:0000313" key="6">
    <source>
        <dbReference type="EMBL" id="MBB3146894.1"/>
    </source>
</evidence>
<accession>A0A839UAC5</accession>
<dbReference type="EMBL" id="JACHXN010000010">
    <property type="protein sequence ID" value="MBB3146894.1"/>
    <property type="molecule type" value="Genomic_DNA"/>
</dbReference>
<dbReference type="GO" id="GO:0003700">
    <property type="term" value="F:DNA-binding transcription factor activity"/>
    <property type="evidence" value="ECO:0007669"/>
    <property type="project" value="InterPro"/>
</dbReference>
<dbReference type="Proteomes" id="UP000554520">
    <property type="component" value="Unassembled WGS sequence"/>
</dbReference>
<sequence>MLTMRQLEVFWAIIIAENLTRAGEMLGISQPAVSKYIKNTEDVLGYKLFVRKNGRLRPSPEAELLIPVVSSIFDGVASARRVATELRNDRTGSVKIATVSTLASELVPQAVGSFMKARPQVNVGVKILSRIEVIARVQRQQVDIGLLYSPITEPNFQTLDLFFTELVAVLPSDHILSAKQEIHPKDLIGERLISPSPTTWCGLRIEEAYNSCGVVRHNAVDCSHSEISYRLVSERAGIAIVEPLHRPFEGPRRVAVRPFRPRVEIRAQLFFRNDRPISHLAMAFANKLQEVASETQALRVTDLAP</sequence>
<dbReference type="PANTHER" id="PTHR30427:SF1">
    <property type="entry name" value="TRANSCRIPTIONAL ACTIVATOR PROTEIN LYSR"/>
    <property type="match status" value="1"/>
</dbReference>
<name>A0A839UAC5_9HYPH</name>
<dbReference type="InterPro" id="IPR036388">
    <property type="entry name" value="WH-like_DNA-bd_sf"/>
</dbReference>
<dbReference type="GO" id="GO:0010628">
    <property type="term" value="P:positive regulation of gene expression"/>
    <property type="evidence" value="ECO:0007669"/>
    <property type="project" value="TreeGrafter"/>
</dbReference>